<gene>
    <name evidence="3" type="ORF">GZA08_12915</name>
</gene>
<keyword evidence="1" id="KW-0732">Signal</keyword>
<dbReference type="GO" id="GO:0016787">
    <property type="term" value="F:hydrolase activity"/>
    <property type="evidence" value="ECO:0007669"/>
    <property type="project" value="UniProtKB-KW"/>
</dbReference>
<dbReference type="SUPFAM" id="SSF53474">
    <property type="entry name" value="alpha/beta-Hydrolases"/>
    <property type="match status" value="1"/>
</dbReference>
<evidence type="ECO:0000313" key="4">
    <source>
        <dbReference type="Proteomes" id="UP000474757"/>
    </source>
</evidence>
<dbReference type="Pfam" id="PF12697">
    <property type="entry name" value="Abhydrolase_6"/>
    <property type="match status" value="1"/>
</dbReference>
<dbReference type="InterPro" id="IPR000073">
    <property type="entry name" value="AB_hydrolase_1"/>
</dbReference>
<reference evidence="3 4" key="1">
    <citation type="submission" date="2020-02" db="EMBL/GenBank/DDBJ databases">
        <title>Pseudoroseicyclus tamarix, sp. nov., isolated from offshore sediment of a Tamarix chinensis forest.</title>
        <authorList>
            <person name="Gai Y."/>
        </authorList>
    </citation>
    <scope>NUCLEOTIDE SEQUENCE [LARGE SCALE GENOMIC DNA]</scope>
    <source>
        <strain evidence="3 4">CLL3-39</strain>
    </source>
</reference>
<proteinExistence type="predicted"/>
<organism evidence="3 4">
    <name type="scientific">Pseudoroseicyclus tamaricis</name>
    <dbReference type="NCBI Taxonomy" id="2705421"/>
    <lineage>
        <taxon>Bacteria</taxon>
        <taxon>Pseudomonadati</taxon>
        <taxon>Pseudomonadota</taxon>
        <taxon>Alphaproteobacteria</taxon>
        <taxon>Rhodobacterales</taxon>
        <taxon>Paracoccaceae</taxon>
        <taxon>Pseudoroseicyclus</taxon>
    </lineage>
</organism>
<dbReference type="EMBL" id="JAAGAB010000003">
    <property type="protein sequence ID" value="NDV01866.1"/>
    <property type="molecule type" value="Genomic_DNA"/>
</dbReference>
<evidence type="ECO:0000256" key="1">
    <source>
        <dbReference type="SAM" id="SignalP"/>
    </source>
</evidence>
<dbReference type="PANTHER" id="PTHR37946:SF1">
    <property type="entry name" value="SLL1969 PROTEIN"/>
    <property type="match status" value="1"/>
</dbReference>
<evidence type="ECO:0000313" key="3">
    <source>
        <dbReference type="EMBL" id="NDV01866.1"/>
    </source>
</evidence>
<keyword evidence="4" id="KW-1185">Reference proteome</keyword>
<protein>
    <submittedName>
        <fullName evidence="3">Alpha/beta fold hydrolase</fullName>
    </submittedName>
</protein>
<keyword evidence="3" id="KW-0378">Hydrolase</keyword>
<dbReference type="RefSeq" id="WP_163894295.1">
    <property type="nucleotide sequence ID" value="NZ_JAAFYS010000003.1"/>
</dbReference>
<dbReference type="Proteomes" id="UP000474757">
    <property type="component" value="Unassembled WGS sequence"/>
</dbReference>
<dbReference type="PANTHER" id="PTHR37946">
    <property type="entry name" value="SLL1969 PROTEIN"/>
    <property type="match status" value="1"/>
</dbReference>
<feature type="domain" description="AB hydrolase-1" evidence="2">
    <location>
        <begin position="45"/>
        <end position="162"/>
    </location>
</feature>
<name>A0A6B2K549_9RHOB</name>
<feature type="signal peptide" evidence="1">
    <location>
        <begin position="1"/>
        <end position="24"/>
    </location>
</feature>
<dbReference type="AlphaFoldDB" id="A0A6B2K549"/>
<evidence type="ECO:0000259" key="2">
    <source>
        <dbReference type="Pfam" id="PF12697"/>
    </source>
</evidence>
<sequence>MESSRRLFRSALVACLFVAGLAVAETGPRSAEPAAAPTAPEDACVILLHGLARGEESFLVMQEVLEGDGYRVVNLGYPSTSESIETLAATVLPRDIAACGDAAEIDIVTHSMGGILTRLWLAEHELPRLGRVVMLAPPNNGTELVDTFEDLPLFEWLYGPAGQELGTDASALPNQLPPPDYPVGVIAGTGSLNPFYSALIEGPDDGKVSVQSAALPGQADFLVLPVSHTFLMNNPFVIAQVQAFLATGAFDHGMTAVDILFGQ</sequence>
<comment type="caution">
    <text evidence="3">The sequence shown here is derived from an EMBL/GenBank/DDBJ whole genome shotgun (WGS) entry which is preliminary data.</text>
</comment>
<dbReference type="Gene3D" id="3.40.50.1820">
    <property type="entry name" value="alpha/beta hydrolase"/>
    <property type="match status" value="1"/>
</dbReference>
<feature type="chain" id="PRO_5025570498" evidence="1">
    <location>
        <begin position="25"/>
        <end position="263"/>
    </location>
</feature>
<accession>A0A6B2K549</accession>
<dbReference type="InterPro" id="IPR029058">
    <property type="entry name" value="AB_hydrolase_fold"/>
</dbReference>